<evidence type="ECO:0000256" key="9">
    <source>
        <dbReference type="ARBA" id="ARBA00022776"/>
    </source>
</evidence>
<dbReference type="GeneID" id="25265925"/>
<evidence type="ECO:0000256" key="8">
    <source>
        <dbReference type="ARBA" id="ARBA00022701"/>
    </source>
</evidence>
<keyword evidence="8" id="KW-0493">Microtubule</keyword>
<keyword evidence="7" id="KW-0132">Cell division</keyword>
<name>A0A066WFU5_TILAU</name>
<evidence type="ECO:0000256" key="17">
    <source>
        <dbReference type="ARBA" id="ARBA00044305"/>
    </source>
</evidence>
<dbReference type="GO" id="GO:0008608">
    <property type="term" value="P:attachment of spindle microtubules to kinetochore"/>
    <property type="evidence" value="ECO:0007669"/>
    <property type="project" value="InterPro"/>
</dbReference>
<keyword evidence="9" id="KW-0498">Mitosis</keyword>
<sequence>MASTRASARPAAVAAPALPANANAKKEHLPAAAAFVNPYLGHRNLSETEQQVLGEYARLAATIARIASLSTTLSSSSTHHALLTQLRVLERKMGLVLTLFKASVWSVVMTHQQHLEETEAARAAAAEHGGFGNEQDDGDADTVRGGYGAPY</sequence>
<evidence type="ECO:0000256" key="10">
    <source>
        <dbReference type="ARBA" id="ARBA00022829"/>
    </source>
</evidence>
<dbReference type="GO" id="GO:0072686">
    <property type="term" value="C:mitotic spindle"/>
    <property type="evidence" value="ECO:0007669"/>
    <property type="project" value="InterPro"/>
</dbReference>
<comment type="similarity">
    <text evidence="4">Belongs to the DASH complex DAD3 family.</text>
</comment>
<reference evidence="19 20" key="1">
    <citation type="submission" date="2014-05" db="EMBL/GenBank/DDBJ databases">
        <title>Draft genome sequence of a rare smut relative, Tilletiaria anomala UBC 951.</title>
        <authorList>
            <consortium name="DOE Joint Genome Institute"/>
            <person name="Toome M."/>
            <person name="Kuo A."/>
            <person name="Henrissat B."/>
            <person name="Lipzen A."/>
            <person name="Tritt A."/>
            <person name="Yoshinaga Y."/>
            <person name="Zane M."/>
            <person name="Barry K."/>
            <person name="Grigoriev I.V."/>
            <person name="Spatafora J.W."/>
            <person name="Aimea M.C."/>
        </authorList>
    </citation>
    <scope>NUCLEOTIDE SEQUENCE [LARGE SCALE GENOMIC DNA]</scope>
    <source>
        <strain evidence="19 20">UBC 951</strain>
    </source>
</reference>
<evidence type="ECO:0000256" key="6">
    <source>
        <dbReference type="ARBA" id="ARBA00022490"/>
    </source>
</evidence>
<evidence type="ECO:0000256" key="14">
    <source>
        <dbReference type="ARBA" id="ARBA00023306"/>
    </source>
</evidence>
<dbReference type="Proteomes" id="UP000027361">
    <property type="component" value="Unassembled WGS sequence"/>
</dbReference>
<evidence type="ECO:0000313" key="19">
    <source>
        <dbReference type="EMBL" id="KDN49939.1"/>
    </source>
</evidence>
<dbReference type="HOGENOM" id="CLU_1732755_0_0_1"/>
<proteinExistence type="inferred from homology"/>
<dbReference type="OrthoDB" id="2443965at2759"/>
<keyword evidence="13" id="KW-0539">Nucleus</keyword>
<evidence type="ECO:0000256" key="4">
    <source>
        <dbReference type="ARBA" id="ARBA00006277"/>
    </source>
</evidence>
<gene>
    <name evidence="19" type="ORF">K437DRAFT_267365</name>
</gene>
<comment type="caution">
    <text evidence="19">The sequence shown here is derived from an EMBL/GenBank/DDBJ whole genome shotgun (WGS) entry which is preliminary data.</text>
</comment>
<keyword evidence="15" id="KW-0137">Centromere</keyword>
<evidence type="ECO:0000256" key="12">
    <source>
        <dbReference type="ARBA" id="ARBA00023212"/>
    </source>
</evidence>
<protein>
    <recommendedName>
        <fullName evidence="16">DASH complex subunit DAD3</fullName>
    </recommendedName>
    <alternativeName>
        <fullName evidence="17">Outer kinetochore protein DAD3</fullName>
    </alternativeName>
</protein>
<dbReference type="GO" id="GO:0051301">
    <property type="term" value="P:cell division"/>
    <property type="evidence" value="ECO:0007669"/>
    <property type="project" value="UniProtKB-KW"/>
</dbReference>
<keyword evidence="10" id="KW-0159">Chromosome partition</keyword>
<keyword evidence="6" id="KW-0963">Cytoplasm</keyword>
<dbReference type="EMBL" id="JMSN01000020">
    <property type="protein sequence ID" value="KDN49939.1"/>
    <property type="molecule type" value="Genomic_DNA"/>
</dbReference>
<evidence type="ECO:0000256" key="13">
    <source>
        <dbReference type="ARBA" id="ARBA00023242"/>
    </source>
</evidence>
<evidence type="ECO:0000256" key="11">
    <source>
        <dbReference type="ARBA" id="ARBA00022838"/>
    </source>
</evidence>
<dbReference type="OMA" id="THHANTL"/>
<evidence type="ECO:0000256" key="16">
    <source>
        <dbReference type="ARBA" id="ARBA00044179"/>
    </source>
</evidence>
<keyword evidence="20" id="KW-1185">Reference proteome</keyword>
<evidence type="ECO:0000256" key="1">
    <source>
        <dbReference type="ARBA" id="ARBA00004123"/>
    </source>
</evidence>
<dbReference type="STRING" id="1037660.A0A066WFU5"/>
<dbReference type="PANTHER" id="PTHR28017:SF1">
    <property type="entry name" value="DASH COMPLEX SUBUNIT DAD3"/>
    <property type="match status" value="1"/>
</dbReference>
<evidence type="ECO:0000256" key="3">
    <source>
        <dbReference type="ARBA" id="ARBA00004629"/>
    </source>
</evidence>
<organism evidence="19 20">
    <name type="scientific">Tilletiaria anomala (strain ATCC 24038 / CBS 436.72 / UBC 951)</name>
    <dbReference type="NCBI Taxonomy" id="1037660"/>
    <lineage>
        <taxon>Eukaryota</taxon>
        <taxon>Fungi</taxon>
        <taxon>Dikarya</taxon>
        <taxon>Basidiomycota</taxon>
        <taxon>Ustilaginomycotina</taxon>
        <taxon>Exobasidiomycetes</taxon>
        <taxon>Georgefischeriales</taxon>
        <taxon>Tilletiariaceae</taxon>
        <taxon>Tilletiaria</taxon>
    </lineage>
</organism>
<evidence type="ECO:0000256" key="5">
    <source>
        <dbReference type="ARBA" id="ARBA00022454"/>
    </source>
</evidence>
<keyword evidence="5" id="KW-0158">Chromosome</keyword>
<feature type="region of interest" description="Disordered" evidence="18">
    <location>
        <begin position="120"/>
        <end position="151"/>
    </location>
</feature>
<dbReference type="AlphaFoldDB" id="A0A066WFU5"/>
<dbReference type="GO" id="GO:0051010">
    <property type="term" value="F:microtubule plus-end binding"/>
    <property type="evidence" value="ECO:0007669"/>
    <property type="project" value="TreeGrafter"/>
</dbReference>
<dbReference type="GO" id="GO:0005874">
    <property type="term" value="C:microtubule"/>
    <property type="evidence" value="ECO:0007669"/>
    <property type="project" value="UniProtKB-KW"/>
</dbReference>
<dbReference type="RefSeq" id="XP_013244453.1">
    <property type="nucleotide sequence ID" value="XM_013388999.1"/>
</dbReference>
<comment type="subcellular location">
    <subcellularLocation>
        <location evidence="3">Chromosome</location>
        <location evidence="3">Centromere</location>
        <location evidence="3">Kinetochore</location>
    </subcellularLocation>
    <subcellularLocation>
        <location evidence="2">Cytoplasm</location>
        <location evidence="2">Cytoskeleton</location>
        <location evidence="2">Spindle</location>
    </subcellularLocation>
    <subcellularLocation>
        <location evidence="1">Nucleus</location>
    </subcellularLocation>
</comment>
<keyword evidence="11" id="KW-0995">Kinetochore</keyword>
<dbReference type="InParanoid" id="A0A066WFU5"/>
<keyword evidence="12" id="KW-0206">Cytoskeleton</keyword>
<evidence type="ECO:0000256" key="18">
    <source>
        <dbReference type="SAM" id="MobiDB-lite"/>
    </source>
</evidence>
<dbReference type="PANTHER" id="PTHR28017">
    <property type="entry name" value="DASH COMPLEX SUBUNIT DAD3"/>
    <property type="match status" value="1"/>
</dbReference>
<evidence type="ECO:0000256" key="7">
    <source>
        <dbReference type="ARBA" id="ARBA00022618"/>
    </source>
</evidence>
<dbReference type="GO" id="GO:0042729">
    <property type="term" value="C:DASH complex"/>
    <property type="evidence" value="ECO:0007669"/>
    <property type="project" value="InterPro"/>
</dbReference>
<evidence type="ECO:0000256" key="2">
    <source>
        <dbReference type="ARBA" id="ARBA00004186"/>
    </source>
</evidence>
<accession>A0A066WFU5</accession>
<dbReference type="InterPro" id="IPR013965">
    <property type="entry name" value="DASH_Dad3"/>
</dbReference>
<keyword evidence="14" id="KW-0131">Cell cycle</keyword>
<dbReference type="Pfam" id="PF08656">
    <property type="entry name" value="DASH_Dad3"/>
    <property type="match status" value="1"/>
</dbReference>
<evidence type="ECO:0000313" key="20">
    <source>
        <dbReference type="Proteomes" id="UP000027361"/>
    </source>
</evidence>
<evidence type="ECO:0000256" key="15">
    <source>
        <dbReference type="ARBA" id="ARBA00023328"/>
    </source>
</evidence>